<dbReference type="EMBL" id="VSRR010081394">
    <property type="protein sequence ID" value="MPC89552.1"/>
    <property type="molecule type" value="Genomic_DNA"/>
</dbReference>
<dbReference type="AlphaFoldDB" id="A0A5B7J066"/>
<dbReference type="PANTHER" id="PTHR10404">
    <property type="entry name" value="N-ACETYLATED-ALPHA-LINKED ACIDIC DIPEPTIDASE"/>
    <property type="match status" value="1"/>
</dbReference>
<dbReference type="Proteomes" id="UP000324222">
    <property type="component" value="Unassembled WGS sequence"/>
</dbReference>
<dbReference type="InterPro" id="IPR046450">
    <property type="entry name" value="PA_dom_sf"/>
</dbReference>
<evidence type="ECO:0000313" key="2">
    <source>
        <dbReference type="Proteomes" id="UP000324222"/>
    </source>
</evidence>
<protein>
    <submittedName>
        <fullName evidence="1">N-acetylated-alpha-linked acidic dipeptidase 2</fullName>
    </submittedName>
</protein>
<dbReference type="InterPro" id="IPR039373">
    <property type="entry name" value="Peptidase_M28B"/>
</dbReference>
<name>A0A5B7J066_PORTR</name>
<gene>
    <name evidence="1" type="primary">NAALAD2_0</name>
    <name evidence="1" type="ORF">E2C01_084505</name>
</gene>
<dbReference type="OrthoDB" id="5841748at2759"/>
<dbReference type="GO" id="GO:0004180">
    <property type="term" value="F:carboxypeptidase activity"/>
    <property type="evidence" value="ECO:0007669"/>
    <property type="project" value="TreeGrafter"/>
</dbReference>
<sequence length="66" mass="7317">MGTGLVYVNYGREEDFEKLAELGVSVKDAILIARYGKIFRGNKVRCPQLTVTPRGRTEGVSLTELT</sequence>
<dbReference type="Gene3D" id="3.50.30.30">
    <property type="match status" value="1"/>
</dbReference>
<reference evidence="1 2" key="1">
    <citation type="submission" date="2019-05" db="EMBL/GenBank/DDBJ databases">
        <title>Another draft genome of Portunus trituberculatus and its Hox gene families provides insights of decapod evolution.</title>
        <authorList>
            <person name="Jeong J.-H."/>
            <person name="Song I."/>
            <person name="Kim S."/>
            <person name="Choi T."/>
            <person name="Kim D."/>
            <person name="Ryu S."/>
            <person name="Kim W."/>
        </authorList>
    </citation>
    <scope>NUCLEOTIDE SEQUENCE [LARGE SCALE GENOMIC DNA]</scope>
    <source>
        <tissue evidence="1">Muscle</tissue>
    </source>
</reference>
<dbReference type="PANTHER" id="PTHR10404:SF46">
    <property type="entry name" value="VACUOLAR PROTEIN SORTING-ASSOCIATED PROTEIN 70"/>
    <property type="match status" value="1"/>
</dbReference>
<proteinExistence type="predicted"/>
<organism evidence="1 2">
    <name type="scientific">Portunus trituberculatus</name>
    <name type="common">Swimming crab</name>
    <name type="synonym">Neptunus trituberculatus</name>
    <dbReference type="NCBI Taxonomy" id="210409"/>
    <lineage>
        <taxon>Eukaryota</taxon>
        <taxon>Metazoa</taxon>
        <taxon>Ecdysozoa</taxon>
        <taxon>Arthropoda</taxon>
        <taxon>Crustacea</taxon>
        <taxon>Multicrustacea</taxon>
        <taxon>Malacostraca</taxon>
        <taxon>Eumalacostraca</taxon>
        <taxon>Eucarida</taxon>
        <taxon>Decapoda</taxon>
        <taxon>Pleocyemata</taxon>
        <taxon>Brachyura</taxon>
        <taxon>Eubrachyura</taxon>
        <taxon>Portunoidea</taxon>
        <taxon>Portunidae</taxon>
        <taxon>Portuninae</taxon>
        <taxon>Portunus</taxon>
    </lineage>
</organism>
<dbReference type="SUPFAM" id="SSF52025">
    <property type="entry name" value="PA domain"/>
    <property type="match status" value="1"/>
</dbReference>
<keyword evidence="2" id="KW-1185">Reference proteome</keyword>
<comment type="caution">
    <text evidence="1">The sequence shown here is derived from an EMBL/GenBank/DDBJ whole genome shotgun (WGS) entry which is preliminary data.</text>
</comment>
<evidence type="ECO:0000313" key="1">
    <source>
        <dbReference type="EMBL" id="MPC89552.1"/>
    </source>
</evidence>
<accession>A0A5B7J066</accession>